<feature type="domain" description="Retinoblastoma-associated protein N-terminal" evidence="8">
    <location>
        <begin position="68"/>
        <end position="210"/>
    </location>
</feature>
<evidence type="ECO:0000313" key="10">
    <source>
        <dbReference type="Proteomes" id="UP000695000"/>
    </source>
</evidence>
<evidence type="ECO:0000259" key="9">
    <source>
        <dbReference type="SMART" id="SM01368"/>
    </source>
</evidence>
<accession>A0ABM1MYN5</accession>
<dbReference type="InterPro" id="IPR002720">
    <property type="entry name" value="RB_A"/>
</dbReference>
<dbReference type="Pfam" id="PF01857">
    <property type="entry name" value="RB_B"/>
    <property type="match status" value="1"/>
</dbReference>
<evidence type="ECO:0000256" key="6">
    <source>
        <dbReference type="ARBA" id="ARBA00023242"/>
    </source>
</evidence>
<dbReference type="InterPro" id="IPR024599">
    <property type="entry name" value="RB_N"/>
</dbReference>
<name>A0ABM1MYN5_NICVS</name>
<protein>
    <submittedName>
        <fullName evidence="11">Retinoblastoma-like protein 2</fullName>
    </submittedName>
</protein>
<keyword evidence="5" id="KW-0804">Transcription</keyword>
<dbReference type="RefSeq" id="XP_017779685.1">
    <property type="nucleotide sequence ID" value="XM_017924196.1"/>
</dbReference>
<evidence type="ECO:0000256" key="1">
    <source>
        <dbReference type="ARBA" id="ARBA00004123"/>
    </source>
</evidence>
<evidence type="ECO:0000256" key="7">
    <source>
        <dbReference type="ARBA" id="ARBA00023306"/>
    </source>
</evidence>
<evidence type="ECO:0000256" key="5">
    <source>
        <dbReference type="ARBA" id="ARBA00023163"/>
    </source>
</evidence>
<evidence type="ECO:0000313" key="11">
    <source>
        <dbReference type="RefSeq" id="XP_017779685.1"/>
    </source>
</evidence>
<organism evidence="10 11">
    <name type="scientific">Nicrophorus vespilloides</name>
    <name type="common">Boreal carrion beetle</name>
    <dbReference type="NCBI Taxonomy" id="110193"/>
    <lineage>
        <taxon>Eukaryota</taxon>
        <taxon>Metazoa</taxon>
        <taxon>Ecdysozoa</taxon>
        <taxon>Arthropoda</taxon>
        <taxon>Hexapoda</taxon>
        <taxon>Insecta</taxon>
        <taxon>Pterygota</taxon>
        <taxon>Neoptera</taxon>
        <taxon>Endopterygota</taxon>
        <taxon>Coleoptera</taxon>
        <taxon>Polyphaga</taxon>
        <taxon>Staphyliniformia</taxon>
        <taxon>Silphidae</taxon>
        <taxon>Nicrophorinae</taxon>
        <taxon>Nicrophorus</taxon>
    </lineage>
</organism>
<evidence type="ECO:0000256" key="4">
    <source>
        <dbReference type="ARBA" id="ARBA00023015"/>
    </source>
</evidence>
<keyword evidence="3" id="KW-0678">Repressor</keyword>
<dbReference type="Gene3D" id="1.10.472.140">
    <property type="match status" value="1"/>
</dbReference>
<comment type="subcellular location">
    <subcellularLocation>
        <location evidence="1">Nucleus</location>
    </subcellularLocation>
</comment>
<sequence>MAKMGIPEDPEDSLFRKQQKLCKDLNLDEKTASQAWEDYRNISSQFTLEGDDMHWLGCSIYVACRLCSTQTVSKSIVQGNPVSLTSLLRSCNLSLQQFFNKIMKWADMADMPEDDVFRTNIKMLERNFSVTCNIYKEFYPMFTKIFKTPDMEPTKHRNRKQKAPLCTPLKIFEFTWLLFITVKGKHKQCNNDLVKSLHFILACCDLAFKNAFLSDRRDLLNPAFEGLPSDWNFPGYRVPQKAPCVIEKLWKQLTLADAEYDKKYNFNKYIKEMFHDGTLQGDGDAFTGLFDPENFESNLNCITKLYEQRILNEGDFDEKIFLGEYHRQSIMKKCPQTPLTGKKYLGPKEQNDMSVLSLVTQSIAHLQTMLAGSKAEPSENLLTIFQNSQCNVTIITEVITRMGATFLEKFSKQNNDQDNVQDQRKLHLATVLFYKMLENILVNEMKINENQDLGVLLKKTIFFESLFPCCLEIVIHSYKSEKEFPWILKALDVPAMKFLVVIELIVRSQDQFYRDTVKHLSYVEETILESLIWQPDSSLWTALKTWDKKIPKFEEIALPGNVVYNNSSNNTTPRRALFSTGPTNSPGPSAIDSFQSPVSIKKAIKPGQSLLQTSRHIPTHLMVTYNDGIKTLIPIDQTTILPPVQNTEPPPPKKCGSLGIIFRKFYNLAGVRMDFLCNKMGITDDDLRKKIWTVFEHSIREQTELLKGRHLDQLLMCAVYVICKLTGNNHNNFAEIMKCYKVQPQASSAIYRNVFIKTENDSEKKGSLIDFYNWIYTPKMKNYVLKFSNERNKNKEKDMEKQLEDPQLSPLPLVTSLIASPRHQIIKNVFVKPFESPNNGTNGSSYSYSFSRSSSKDLKDINKAISCGPTRKRLLEDGDGDISNKRYANRKMQALIAERSVQTN</sequence>
<dbReference type="Pfam" id="PF01858">
    <property type="entry name" value="RB_A"/>
    <property type="match status" value="1"/>
</dbReference>
<keyword evidence="10" id="KW-1185">Reference proteome</keyword>
<dbReference type="SMART" id="SM01368">
    <property type="entry name" value="RB_A"/>
    <property type="match status" value="1"/>
</dbReference>
<feature type="domain" description="Retinoblastoma-associated protein A-box" evidence="9">
    <location>
        <begin position="354"/>
        <end position="543"/>
    </location>
</feature>
<dbReference type="InterPro" id="IPR028309">
    <property type="entry name" value="RB_fam"/>
</dbReference>
<dbReference type="Pfam" id="PF11934">
    <property type="entry name" value="DUF3452"/>
    <property type="match status" value="1"/>
</dbReference>
<dbReference type="SMART" id="SM01367">
    <property type="entry name" value="DUF3452"/>
    <property type="match status" value="1"/>
</dbReference>
<dbReference type="PANTHER" id="PTHR13742:SF17">
    <property type="entry name" value="RE32990P-RELATED"/>
    <property type="match status" value="1"/>
</dbReference>
<dbReference type="Gene3D" id="1.10.472.10">
    <property type="entry name" value="Cyclin-like"/>
    <property type="match status" value="3"/>
</dbReference>
<comment type="similarity">
    <text evidence="2">Belongs to the retinoblastoma protein (RB) family.</text>
</comment>
<reference evidence="11" key="1">
    <citation type="submission" date="2025-08" db="UniProtKB">
        <authorList>
            <consortium name="RefSeq"/>
        </authorList>
    </citation>
    <scope>IDENTIFICATION</scope>
    <source>
        <tissue evidence="11">Whole Larva</tissue>
    </source>
</reference>
<dbReference type="PANTHER" id="PTHR13742">
    <property type="entry name" value="RETINOBLASTOMA-ASSOCIATED PROTEIN RB -RELATED"/>
    <property type="match status" value="1"/>
</dbReference>
<keyword evidence="6" id="KW-0539">Nucleus</keyword>
<evidence type="ECO:0000256" key="2">
    <source>
        <dbReference type="ARBA" id="ARBA00009475"/>
    </source>
</evidence>
<evidence type="ECO:0000259" key="8">
    <source>
        <dbReference type="SMART" id="SM01367"/>
    </source>
</evidence>
<evidence type="ECO:0000256" key="3">
    <source>
        <dbReference type="ARBA" id="ARBA00022491"/>
    </source>
</evidence>
<dbReference type="Proteomes" id="UP000695000">
    <property type="component" value="Unplaced"/>
</dbReference>
<dbReference type="GeneID" id="108564976"/>
<proteinExistence type="inferred from homology"/>
<keyword evidence="4" id="KW-0805">Transcription regulation</keyword>
<gene>
    <name evidence="11" type="primary">LOC108564976</name>
</gene>
<keyword evidence="7" id="KW-0131">Cell cycle</keyword>
<dbReference type="InterPro" id="IPR002719">
    <property type="entry name" value="RB_B"/>
</dbReference>
<dbReference type="SUPFAM" id="SSF47954">
    <property type="entry name" value="Cyclin-like"/>
    <property type="match status" value="3"/>
</dbReference>
<dbReference type="InterPro" id="IPR036915">
    <property type="entry name" value="Cyclin-like_sf"/>
</dbReference>